<keyword evidence="2" id="KW-0812">Transmembrane</keyword>
<evidence type="ECO:0000256" key="2">
    <source>
        <dbReference type="SAM" id="Phobius"/>
    </source>
</evidence>
<dbReference type="SMART" id="SM00207">
    <property type="entry name" value="TNF"/>
    <property type="match status" value="1"/>
</dbReference>
<sequence length="237" mass="26645">MDPQLHEVFNSVAPSQDTAMHVPEGSVTSHWGTVSRNYFYFTTATLALCLIFAVATIMVLVVQKTGSSSITNLGDSTPYKGENGSENIFSILKNTSFKKSWAYLQASEEKNGNKLSWNPDGNINGVEYKDGDLVIQFPGLYFIICQLQFYLPQCPGHPVDLRLEIYINKECKKMAMVTVCESQVKTEKIYQNLSQFLLEDLQVNNTISIKVSNNSMVDRHTFPLQNVLSVFLYSDSK</sequence>
<dbReference type="InterPro" id="IPR053104">
    <property type="entry name" value="TNF_ligand_SF_member_8"/>
</dbReference>
<dbReference type="PANTHER" id="PTHR32163">
    <property type="entry name" value="TUMOR NECROSIS FACTOR LIGAND SUPERFAMILY MEMBER 8"/>
    <property type="match status" value="1"/>
</dbReference>
<dbReference type="PROSITE" id="PS50049">
    <property type="entry name" value="THD_2"/>
    <property type="match status" value="1"/>
</dbReference>
<dbReference type="Pfam" id="PF00229">
    <property type="entry name" value="TNF"/>
    <property type="match status" value="1"/>
</dbReference>
<dbReference type="Gene3D" id="2.60.120.40">
    <property type="match status" value="1"/>
</dbReference>
<dbReference type="PROSITE" id="PS00251">
    <property type="entry name" value="THD_1"/>
    <property type="match status" value="1"/>
</dbReference>
<evidence type="ECO:0000256" key="1">
    <source>
        <dbReference type="ARBA" id="ARBA00008670"/>
    </source>
</evidence>
<reference evidence="5" key="1">
    <citation type="submission" date="2025-08" db="UniProtKB">
        <authorList>
            <consortium name="RefSeq"/>
        </authorList>
    </citation>
    <scope>IDENTIFICATION</scope>
</reference>
<gene>
    <name evidence="5" type="primary">TNFSF8</name>
</gene>
<keyword evidence="2" id="KW-0472">Membrane</keyword>
<accession>A0ABM0J199</accession>
<dbReference type="Proteomes" id="UP000694863">
    <property type="component" value="Unplaced"/>
</dbReference>
<dbReference type="InterPro" id="IPR021184">
    <property type="entry name" value="TNF_CS"/>
</dbReference>
<protein>
    <submittedName>
        <fullName evidence="5">Tumor necrosis factor ligand superfamily member 8</fullName>
    </submittedName>
</protein>
<evidence type="ECO:0000313" key="5">
    <source>
        <dbReference type="RefSeq" id="XP_004712640.1"/>
    </source>
</evidence>
<keyword evidence="4" id="KW-1185">Reference proteome</keyword>
<feature type="domain" description="THD" evidence="3">
    <location>
        <begin position="100"/>
        <end position="228"/>
    </location>
</feature>
<comment type="similarity">
    <text evidence="1">Belongs to the tumor necrosis factor family.</text>
</comment>
<name>A0ABM0J199_ECHTE</name>
<keyword evidence="2" id="KW-1133">Transmembrane helix</keyword>
<evidence type="ECO:0000259" key="3">
    <source>
        <dbReference type="PROSITE" id="PS50049"/>
    </source>
</evidence>
<dbReference type="RefSeq" id="XP_004712640.1">
    <property type="nucleotide sequence ID" value="XM_004712583.1"/>
</dbReference>
<proteinExistence type="inferred from homology"/>
<organism evidence="4 5">
    <name type="scientific">Echinops telfairi</name>
    <name type="common">Lesser hedgehog tenrec</name>
    <dbReference type="NCBI Taxonomy" id="9371"/>
    <lineage>
        <taxon>Eukaryota</taxon>
        <taxon>Metazoa</taxon>
        <taxon>Chordata</taxon>
        <taxon>Craniata</taxon>
        <taxon>Vertebrata</taxon>
        <taxon>Euteleostomi</taxon>
        <taxon>Mammalia</taxon>
        <taxon>Eutheria</taxon>
        <taxon>Afrotheria</taxon>
        <taxon>Tenrecidae</taxon>
        <taxon>Tenrecinae</taxon>
        <taxon>Echinops</taxon>
    </lineage>
</organism>
<feature type="transmembrane region" description="Helical" evidence="2">
    <location>
        <begin position="38"/>
        <end position="62"/>
    </location>
</feature>
<dbReference type="InterPro" id="IPR008983">
    <property type="entry name" value="Tumour_necrosis_fac-like_dom"/>
</dbReference>
<dbReference type="InterPro" id="IPR006052">
    <property type="entry name" value="TNF_dom"/>
</dbReference>
<dbReference type="PANTHER" id="PTHR32163:SF1">
    <property type="entry name" value="TUMOR NECROSIS FACTOR LIGAND SUPERFAMILY MEMBER 8"/>
    <property type="match status" value="1"/>
</dbReference>
<dbReference type="SUPFAM" id="SSF49842">
    <property type="entry name" value="TNF-like"/>
    <property type="match status" value="1"/>
</dbReference>
<dbReference type="GeneID" id="101658394"/>
<evidence type="ECO:0000313" key="4">
    <source>
        <dbReference type="Proteomes" id="UP000694863"/>
    </source>
</evidence>